<dbReference type="SMART" id="SM00116">
    <property type="entry name" value="CBS"/>
    <property type="match status" value="2"/>
</dbReference>
<evidence type="ECO:0000259" key="4">
    <source>
        <dbReference type="PROSITE" id="PS51671"/>
    </source>
</evidence>
<gene>
    <name evidence="5" type="ORF">IWA51_11625</name>
</gene>
<sequence length="214" mass="22976">MLVKDIMVKNPITIAPEASVLEAKDLMTKNGINKLPVLDKNGALVGIITRNDLMKSSPSDATTLDMFELGYLLSKLTVEKTMSRSVKTVCESDTVEEAARLMSDYSVGCLPVLRGNILVGIVTESDVFASFIRMFNTRASGVRATVIMTEEPGQLAKFTAAIAEKGGNIVSIVSSDVDSTNHRMVTVKAASIGIDDFKKIITDCGAAVDDIRNV</sequence>
<dbReference type="SUPFAM" id="SSF55021">
    <property type="entry name" value="ACT-like"/>
    <property type="match status" value="1"/>
</dbReference>
<proteinExistence type="predicted"/>
<dbReference type="Pfam" id="PF22190">
    <property type="entry name" value="TTHA0829-like_ACT"/>
    <property type="match status" value="1"/>
</dbReference>
<evidence type="ECO:0000256" key="1">
    <source>
        <dbReference type="ARBA" id="ARBA00023122"/>
    </source>
</evidence>
<dbReference type="PROSITE" id="PS51371">
    <property type="entry name" value="CBS"/>
    <property type="match status" value="2"/>
</dbReference>
<dbReference type="PROSITE" id="PS51671">
    <property type="entry name" value="ACT"/>
    <property type="match status" value="1"/>
</dbReference>
<dbReference type="CDD" id="cd04584">
    <property type="entry name" value="CBS_pair_AcuB_like"/>
    <property type="match status" value="1"/>
</dbReference>
<protein>
    <submittedName>
        <fullName evidence="5">CBS domain-containing protein</fullName>
    </submittedName>
</protein>
<dbReference type="PANTHER" id="PTHR43080">
    <property type="entry name" value="CBS DOMAIN-CONTAINING PROTEIN CBSX3, MITOCHONDRIAL"/>
    <property type="match status" value="1"/>
</dbReference>
<name>A0A7T3RDA5_9SPIR</name>
<evidence type="ECO:0000256" key="2">
    <source>
        <dbReference type="PROSITE-ProRule" id="PRU00703"/>
    </source>
</evidence>
<evidence type="ECO:0000259" key="3">
    <source>
        <dbReference type="PROSITE" id="PS51371"/>
    </source>
</evidence>
<dbReference type="InterPro" id="IPR000644">
    <property type="entry name" value="CBS_dom"/>
</dbReference>
<dbReference type="InterPro" id="IPR002912">
    <property type="entry name" value="ACT_dom"/>
</dbReference>
<dbReference type="InterPro" id="IPR051257">
    <property type="entry name" value="Diverse_CBS-Domain"/>
</dbReference>
<reference evidence="5 6" key="1">
    <citation type="submission" date="2020-11" db="EMBL/GenBank/DDBJ databases">
        <title>Treponema Peruensis nv. sp., first commensal Treponema isolated from human feces.</title>
        <authorList>
            <person name="Belkhou C."/>
            <person name="Raes J."/>
        </authorList>
    </citation>
    <scope>NUCLEOTIDE SEQUENCE [LARGE SCALE GENOMIC DNA]</scope>
    <source>
        <strain evidence="5 6">RCC2812</strain>
    </source>
</reference>
<dbReference type="SUPFAM" id="SSF54631">
    <property type="entry name" value="CBS-domain pair"/>
    <property type="match status" value="1"/>
</dbReference>
<dbReference type="KEGG" id="tper:IWA51_11625"/>
<evidence type="ECO:0000313" key="6">
    <source>
        <dbReference type="Proteomes" id="UP000595224"/>
    </source>
</evidence>
<keyword evidence="1 2" id="KW-0129">CBS domain</keyword>
<dbReference type="Pfam" id="PF00571">
    <property type="entry name" value="CBS"/>
    <property type="match status" value="2"/>
</dbReference>
<dbReference type="AlphaFoldDB" id="A0A7T3RDA5"/>
<feature type="domain" description="ACT" evidence="4">
    <location>
        <begin position="143"/>
        <end position="214"/>
    </location>
</feature>
<dbReference type="PANTHER" id="PTHR43080:SF2">
    <property type="entry name" value="CBS DOMAIN-CONTAINING PROTEIN"/>
    <property type="match status" value="1"/>
</dbReference>
<dbReference type="InterPro" id="IPR046342">
    <property type="entry name" value="CBS_dom_sf"/>
</dbReference>
<feature type="domain" description="CBS" evidence="3">
    <location>
        <begin position="82"/>
        <end position="140"/>
    </location>
</feature>
<dbReference type="Gene3D" id="3.10.580.10">
    <property type="entry name" value="CBS-domain"/>
    <property type="match status" value="1"/>
</dbReference>
<dbReference type="Proteomes" id="UP000595224">
    <property type="component" value="Chromosome"/>
</dbReference>
<dbReference type="RefSeq" id="WP_177528750.1">
    <property type="nucleotide sequence ID" value="NZ_CBCSHE010000005.1"/>
</dbReference>
<organism evidence="5 6">
    <name type="scientific">Treponema peruense</name>
    <dbReference type="NCBI Taxonomy" id="2787628"/>
    <lineage>
        <taxon>Bacteria</taxon>
        <taxon>Pseudomonadati</taxon>
        <taxon>Spirochaetota</taxon>
        <taxon>Spirochaetia</taxon>
        <taxon>Spirochaetales</taxon>
        <taxon>Treponemataceae</taxon>
        <taxon>Treponema</taxon>
    </lineage>
</organism>
<accession>A0A7T3RDA5</accession>
<evidence type="ECO:0000313" key="5">
    <source>
        <dbReference type="EMBL" id="QQA00887.1"/>
    </source>
</evidence>
<dbReference type="EMBL" id="CP064936">
    <property type="protein sequence ID" value="QQA00887.1"/>
    <property type="molecule type" value="Genomic_DNA"/>
</dbReference>
<dbReference type="InterPro" id="IPR045865">
    <property type="entry name" value="ACT-like_dom_sf"/>
</dbReference>
<feature type="domain" description="CBS" evidence="3">
    <location>
        <begin position="7"/>
        <end position="66"/>
    </location>
</feature>
<keyword evidence="6" id="KW-1185">Reference proteome</keyword>